<dbReference type="GO" id="GO:0003677">
    <property type="term" value="F:DNA binding"/>
    <property type="evidence" value="ECO:0007669"/>
    <property type="project" value="UniProtKB-KW"/>
</dbReference>
<dbReference type="SMART" id="SM00418">
    <property type="entry name" value="HTH_ARSR"/>
    <property type="match status" value="1"/>
</dbReference>
<sequence length="195" mass="22288">MSPPPPSRTPRKLTDMSELKALTHPIRLRLLYALRANKSMTATQLGDLVDESPASVSYHLRKLAEHGFVKEVENGSDKRQRWWSEANEEGFSWSENDFSDSPESLSVAKASKDSWLAHQWSRLRDFDRTSESWGQEWVSAAFSSDDVLRLTAEETKKMGTEMRAVIDKWRRHGENATSGEREHVMVLMHGFPTTP</sequence>
<evidence type="ECO:0000256" key="2">
    <source>
        <dbReference type="ARBA" id="ARBA00023125"/>
    </source>
</evidence>
<dbReference type="SUPFAM" id="SSF46785">
    <property type="entry name" value="Winged helix' DNA-binding domain"/>
    <property type="match status" value="1"/>
</dbReference>
<protein>
    <submittedName>
        <fullName evidence="5">Unannotated protein</fullName>
    </submittedName>
</protein>
<evidence type="ECO:0000256" key="3">
    <source>
        <dbReference type="ARBA" id="ARBA00023163"/>
    </source>
</evidence>
<dbReference type="GO" id="GO:0003700">
    <property type="term" value="F:DNA-binding transcription factor activity"/>
    <property type="evidence" value="ECO:0007669"/>
    <property type="project" value="InterPro"/>
</dbReference>
<feature type="domain" description="HTH arsR-type" evidence="4">
    <location>
        <begin position="7"/>
        <end position="102"/>
    </location>
</feature>
<dbReference type="Pfam" id="PF12840">
    <property type="entry name" value="HTH_20"/>
    <property type="match status" value="1"/>
</dbReference>
<name>A0A6J7H2H0_9ZZZZ</name>
<keyword evidence="1" id="KW-0805">Transcription regulation</keyword>
<dbReference type="InterPro" id="IPR051081">
    <property type="entry name" value="HTH_MetalResp_TranReg"/>
</dbReference>
<dbReference type="EMBL" id="CAFBLX010000308">
    <property type="protein sequence ID" value="CAB4915071.1"/>
    <property type="molecule type" value="Genomic_DNA"/>
</dbReference>
<evidence type="ECO:0000256" key="1">
    <source>
        <dbReference type="ARBA" id="ARBA00023015"/>
    </source>
</evidence>
<keyword evidence="3" id="KW-0804">Transcription</keyword>
<keyword evidence="2" id="KW-0238">DNA-binding</keyword>
<organism evidence="5">
    <name type="scientific">freshwater metagenome</name>
    <dbReference type="NCBI Taxonomy" id="449393"/>
    <lineage>
        <taxon>unclassified sequences</taxon>
        <taxon>metagenomes</taxon>
        <taxon>ecological metagenomes</taxon>
    </lineage>
</organism>
<dbReference type="PRINTS" id="PR00778">
    <property type="entry name" value="HTHARSR"/>
</dbReference>
<dbReference type="Gene3D" id="1.10.10.10">
    <property type="entry name" value="Winged helix-like DNA-binding domain superfamily/Winged helix DNA-binding domain"/>
    <property type="match status" value="1"/>
</dbReference>
<dbReference type="InterPro" id="IPR011991">
    <property type="entry name" value="ArsR-like_HTH"/>
</dbReference>
<dbReference type="InterPro" id="IPR036390">
    <property type="entry name" value="WH_DNA-bd_sf"/>
</dbReference>
<dbReference type="CDD" id="cd00090">
    <property type="entry name" value="HTH_ARSR"/>
    <property type="match status" value="1"/>
</dbReference>
<dbReference type="PANTHER" id="PTHR33154:SF15">
    <property type="entry name" value="REGULATORY PROTEIN ARSR"/>
    <property type="match status" value="1"/>
</dbReference>
<proteinExistence type="predicted"/>
<dbReference type="AlphaFoldDB" id="A0A6J7H2H0"/>
<dbReference type="PANTHER" id="PTHR33154">
    <property type="entry name" value="TRANSCRIPTIONAL REGULATOR, ARSR FAMILY"/>
    <property type="match status" value="1"/>
</dbReference>
<gene>
    <name evidence="5" type="ORF">UFOPK3472_03274</name>
</gene>
<dbReference type="PROSITE" id="PS50987">
    <property type="entry name" value="HTH_ARSR_2"/>
    <property type="match status" value="1"/>
</dbReference>
<dbReference type="InterPro" id="IPR001845">
    <property type="entry name" value="HTH_ArsR_DNA-bd_dom"/>
</dbReference>
<evidence type="ECO:0000313" key="5">
    <source>
        <dbReference type="EMBL" id="CAB4915071.1"/>
    </source>
</evidence>
<dbReference type="InterPro" id="IPR036388">
    <property type="entry name" value="WH-like_DNA-bd_sf"/>
</dbReference>
<accession>A0A6J7H2H0</accession>
<evidence type="ECO:0000259" key="4">
    <source>
        <dbReference type="PROSITE" id="PS50987"/>
    </source>
</evidence>
<reference evidence="5" key="1">
    <citation type="submission" date="2020-05" db="EMBL/GenBank/DDBJ databases">
        <authorList>
            <person name="Chiriac C."/>
            <person name="Salcher M."/>
            <person name="Ghai R."/>
            <person name="Kavagutti S V."/>
        </authorList>
    </citation>
    <scope>NUCLEOTIDE SEQUENCE</scope>
</reference>